<evidence type="ECO:0000256" key="5">
    <source>
        <dbReference type="ARBA" id="ARBA00038359"/>
    </source>
</evidence>
<dbReference type="InterPro" id="IPR052337">
    <property type="entry name" value="SAT4-like"/>
</dbReference>
<keyword evidence="3 7" id="KW-1133">Transmembrane helix</keyword>
<keyword evidence="2 7" id="KW-0812">Transmembrane</keyword>
<keyword evidence="10" id="KW-1185">Reference proteome</keyword>
<dbReference type="EMBL" id="ML995829">
    <property type="protein sequence ID" value="KAF2769944.1"/>
    <property type="molecule type" value="Genomic_DNA"/>
</dbReference>
<feature type="region of interest" description="Disordered" evidence="6">
    <location>
        <begin position="182"/>
        <end position="225"/>
    </location>
</feature>
<dbReference type="PANTHER" id="PTHR33048:SF129">
    <property type="entry name" value="INTEGRAL MEMBRANE PROTEIN-RELATED"/>
    <property type="match status" value="1"/>
</dbReference>
<evidence type="ECO:0000256" key="6">
    <source>
        <dbReference type="SAM" id="MobiDB-lite"/>
    </source>
</evidence>
<protein>
    <recommendedName>
        <fullName evidence="8">Rhodopsin domain-containing protein</fullName>
    </recommendedName>
</protein>
<reference evidence="9" key="1">
    <citation type="journal article" date="2020" name="Stud. Mycol.">
        <title>101 Dothideomycetes genomes: a test case for predicting lifestyles and emergence of pathogens.</title>
        <authorList>
            <person name="Haridas S."/>
            <person name="Albert R."/>
            <person name="Binder M."/>
            <person name="Bloem J."/>
            <person name="Labutti K."/>
            <person name="Salamov A."/>
            <person name="Andreopoulos B."/>
            <person name="Baker S."/>
            <person name="Barry K."/>
            <person name="Bills G."/>
            <person name="Bluhm B."/>
            <person name="Cannon C."/>
            <person name="Castanera R."/>
            <person name="Culley D."/>
            <person name="Daum C."/>
            <person name="Ezra D."/>
            <person name="Gonzalez J."/>
            <person name="Henrissat B."/>
            <person name="Kuo A."/>
            <person name="Liang C."/>
            <person name="Lipzen A."/>
            <person name="Lutzoni F."/>
            <person name="Magnuson J."/>
            <person name="Mondo S."/>
            <person name="Nolan M."/>
            <person name="Ohm R."/>
            <person name="Pangilinan J."/>
            <person name="Park H.-J."/>
            <person name="Ramirez L."/>
            <person name="Alfaro M."/>
            <person name="Sun H."/>
            <person name="Tritt A."/>
            <person name="Yoshinaga Y."/>
            <person name="Zwiers L.-H."/>
            <person name="Turgeon B."/>
            <person name="Goodwin S."/>
            <person name="Spatafora J."/>
            <person name="Crous P."/>
            <person name="Grigoriev I."/>
        </authorList>
    </citation>
    <scope>NUCLEOTIDE SEQUENCE</scope>
    <source>
        <strain evidence="9">CBS 116005</strain>
    </source>
</reference>
<evidence type="ECO:0000259" key="8">
    <source>
        <dbReference type="Pfam" id="PF20684"/>
    </source>
</evidence>
<feature type="compositionally biased region" description="Basic and acidic residues" evidence="6">
    <location>
        <begin position="215"/>
        <end position="225"/>
    </location>
</feature>
<evidence type="ECO:0000256" key="3">
    <source>
        <dbReference type="ARBA" id="ARBA00022989"/>
    </source>
</evidence>
<name>A0A6G1LCK0_9PEZI</name>
<dbReference type="OrthoDB" id="5429740at2759"/>
<feature type="transmembrane region" description="Helical" evidence="7">
    <location>
        <begin position="112"/>
        <end position="133"/>
    </location>
</feature>
<evidence type="ECO:0000313" key="10">
    <source>
        <dbReference type="Proteomes" id="UP000799436"/>
    </source>
</evidence>
<dbReference type="Pfam" id="PF20684">
    <property type="entry name" value="Fung_rhodopsin"/>
    <property type="match status" value="1"/>
</dbReference>
<dbReference type="GO" id="GO:0016020">
    <property type="term" value="C:membrane"/>
    <property type="evidence" value="ECO:0007669"/>
    <property type="project" value="UniProtKB-SubCell"/>
</dbReference>
<evidence type="ECO:0000256" key="2">
    <source>
        <dbReference type="ARBA" id="ARBA00022692"/>
    </source>
</evidence>
<dbReference type="AlphaFoldDB" id="A0A6G1LCK0"/>
<feature type="transmembrane region" description="Helical" evidence="7">
    <location>
        <begin position="153"/>
        <end position="174"/>
    </location>
</feature>
<keyword evidence="4 7" id="KW-0472">Membrane</keyword>
<proteinExistence type="inferred from homology"/>
<dbReference type="InterPro" id="IPR049326">
    <property type="entry name" value="Rhodopsin_dom_fungi"/>
</dbReference>
<feature type="transmembrane region" description="Helical" evidence="7">
    <location>
        <begin position="27"/>
        <end position="49"/>
    </location>
</feature>
<feature type="compositionally biased region" description="Low complexity" evidence="6">
    <location>
        <begin position="182"/>
        <end position="198"/>
    </location>
</feature>
<evidence type="ECO:0000313" key="9">
    <source>
        <dbReference type="EMBL" id="KAF2769944.1"/>
    </source>
</evidence>
<sequence length="320" mass="36069">TNAVSQVSVLLFYRRLTQGTISKRWKYAIIGAIAFTVLYGIAFVLSLVFTCKPTASYWEAFSGKYTKDYTCANTTALNPLSGALSMFSDLYAVLLPMSMLRHFDAPKRQKVALNILFSLGLLVVAAAGARTYYLALLGIDYDLTWVGYNEYVWALLECQLALICASAPALRAFFRRYMSDPTRGTTQTTRSVSSTNRNTQRDSKQSGLGHVSYSQHDRQPSNRHEMEDKKLILQQNDKIALDTLDECAQETSLPDSATNSYLIKSPAEYEMYNLQNLERNRPPRRPTFFRTPSIPDIEAGMHLGLNSPLSDWNDFSETKI</sequence>
<dbReference type="PANTHER" id="PTHR33048">
    <property type="entry name" value="PTH11-LIKE INTEGRAL MEMBRANE PROTEIN (AFU_ORTHOLOGUE AFUA_5G11245)"/>
    <property type="match status" value="1"/>
</dbReference>
<feature type="domain" description="Rhodopsin" evidence="8">
    <location>
        <begin position="4"/>
        <end position="176"/>
    </location>
</feature>
<organism evidence="9 10">
    <name type="scientific">Teratosphaeria nubilosa</name>
    <dbReference type="NCBI Taxonomy" id="161662"/>
    <lineage>
        <taxon>Eukaryota</taxon>
        <taxon>Fungi</taxon>
        <taxon>Dikarya</taxon>
        <taxon>Ascomycota</taxon>
        <taxon>Pezizomycotina</taxon>
        <taxon>Dothideomycetes</taxon>
        <taxon>Dothideomycetidae</taxon>
        <taxon>Mycosphaerellales</taxon>
        <taxon>Teratosphaeriaceae</taxon>
        <taxon>Teratosphaeria</taxon>
    </lineage>
</organism>
<evidence type="ECO:0000256" key="4">
    <source>
        <dbReference type="ARBA" id="ARBA00023136"/>
    </source>
</evidence>
<evidence type="ECO:0000256" key="7">
    <source>
        <dbReference type="SAM" id="Phobius"/>
    </source>
</evidence>
<evidence type="ECO:0000256" key="1">
    <source>
        <dbReference type="ARBA" id="ARBA00004141"/>
    </source>
</evidence>
<accession>A0A6G1LCK0</accession>
<comment type="subcellular location">
    <subcellularLocation>
        <location evidence="1">Membrane</location>
        <topology evidence="1">Multi-pass membrane protein</topology>
    </subcellularLocation>
</comment>
<comment type="similarity">
    <text evidence="5">Belongs to the SAT4 family.</text>
</comment>
<feature type="non-terminal residue" evidence="9">
    <location>
        <position position="1"/>
    </location>
</feature>
<dbReference type="Proteomes" id="UP000799436">
    <property type="component" value="Unassembled WGS sequence"/>
</dbReference>
<gene>
    <name evidence="9" type="ORF">EJ03DRAFT_361580</name>
</gene>